<keyword evidence="3" id="KW-1185">Reference proteome</keyword>
<comment type="caution">
    <text evidence="2">The sequence shown here is derived from an EMBL/GenBank/DDBJ whole genome shotgun (WGS) entry which is preliminary data.</text>
</comment>
<dbReference type="EMBL" id="MWIH01000009">
    <property type="protein sequence ID" value="OQO89432.1"/>
    <property type="molecule type" value="Genomic_DNA"/>
</dbReference>
<proteinExistence type="predicted"/>
<feature type="compositionally biased region" description="Low complexity" evidence="1">
    <location>
        <begin position="100"/>
        <end position="112"/>
    </location>
</feature>
<dbReference type="AlphaFoldDB" id="A0A1V8ZX36"/>
<feature type="region of interest" description="Disordered" evidence="1">
    <location>
        <begin position="90"/>
        <end position="149"/>
    </location>
</feature>
<evidence type="ECO:0000313" key="2">
    <source>
        <dbReference type="EMBL" id="OQO89432.1"/>
    </source>
</evidence>
<accession>A0A1V8ZX36</accession>
<feature type="compositionally biased region" description="Basic and acidic residues" evidence="1">
    <location>
        <begin position="132"/>
        <end position="144"/>
    </location>
</feature>
<dbReference type="Proteomes" id="UP000192591">
    <property type="component" value="Unassembled WGS sequence"/>
</dbReference>
<protein>
    <submittedName>
        <fullName evidence="2">Uncharacterized protein</fullName>
    </submittedName>
</protein>
<evidence type="ECO:0000256" key="1">
    <source>
        <dbReference type="SAM" id="MobiDB-lite"/>
    </source>
</evidence>
<reference evidence="2 3" key="1">
    <citation type="submission" date="2017-02" db="EMBL/GenBank/DDBJ databases">
        <title>Draft genome of Saccharomonospora sp. 154.</title>
        <authorList>
            <person name="Alonso-Carmona G.S."/>
            <person name="De La Haba R."/>
            <person name="Vera-Gargallo B."/>
            <person name="Sandoval-Trujillo A.H."/>
            <person name="Ramirez-Duran N."/>
            <person name="Ventosa A."/>
        </authorList>
    </citation>
    <scope>NUCLEOTIDE SEQUENCE [LARGE SCALE GENOMIC DNA]</scope>
    <source>
        <strain evidence="2 3">LRS4.154</strain>
    </source>
</reference>
<sequence length="359" mass="38395">MVTAGTVTRSGGDTPAADATVELLAYPDSEEMAALEEGDTFDLSPVGRTTTDANGAYEMRVDPGVDLSQFARDGRTMDVSLRVTTAEGTAVEEASLSPDEATGGAEAEAALAGEDRQSSLPTNADLELTPMSERESFQTEEHEAATTQAAASGDYTVQYTDLGTRWTNVGAVFVKVTGVWAQVKHRVNADASLGAAVDSGSGYYASYTVDRYSSSEIQFPKHGRYSYKFFDTQRPYGKYYNYNNCGVLINTTVKPINGSGNSGSRERDASHLIPANQPRDRCAPGVKGARHTQDIGKATTWATGAKVEDIVGFNMSTRTGFSQQASYEFEFMSAGRAVCGTRSDPSYPGDPGVIVVQDY</sequence>
<gene>
    <name evidence="2" type="ORF">B1813_21055</name>
</gene>
<name>A0A1V8ZX36_SACPI</name>
<evidence type="ECO:0000313" key="3">
    <source>
        <dbReference type="Proteomes" id="UP000192591"/>
    </source>
</evidence>
<organism evidence="2 3">
    <name type="scientific">Saccharomonospora piscinae</name>
    <dbReference type="NCBI Taxonomy" id="687388"/>
    <lineage>
        <taxon>Bacteria</taxon>
        <taxon>Bacillati</taxon>
        <taxon>Actinomycetota</taxon>
        <taxon>Actinomycetes</taxon>
        <taxon>Pseudonocardiales</taxon>
        <taxon>Pseudonocardiaceae</taxon>
        <taxon>Saccharomonospora</taxon>
    </lineage>
</organism>